<evidence type="ECO:0000256" key="1">
    <source>
        <dbReference type="SAM" id="MobiDB-lite"/>
    </source>
</evidence>
<evidence type="ECO:0000313" key="3">
    <source>
        <dbReference type="Proteomes" id="UP000559256"/>
    </source>
</evidence>
<comment type="caution">
    <text evidence="2">The sequence shown here is derived from an EMBL/GenBank/DDBJ whole genome shotgun (WGS) entry which is preliminary data.</text>
</comment>
<reference evidence="2 3" key="1">
    <citation type="journal article" date="2020" name="ISME J.">
        <title>Uncovering the hidden diversity of litter-decomposition mechanisms in mushroom-forming fungi.</title>
        <authorList>
            <person name="Floudas D."/>
            <person name="Bentzer J."/>
            <person name="Ahren D."/>
            <person name="Johansson T."/>
            <person name="Persson P."/>
            <person name="Tunlid A."/>
        </authorList>
    </citation>
    <scope>NUCLEOTIDE SEQUENCE [LARGE SCALE GENOMIC DNA]</scope>
    <source>
        <strain evidence="2 3">CBS 291.85</strain>
    </source>
</reference>
<name>A0A8H5GHU4_9AGAR</name>
<dbReference type="EMBL" id="JAACJM010000029">
    <property type="protein sequence ID" value="KAF5365066.1"/>
    <property type="molecule type" value="Genomic_DNA"/>
</dbReference>
<keyword evidence="3" id="KW-1185">Reference proteome</keyword>
<feature type="compositionally biased region" description="Pro residues" evidence="1">
    <location>
        <begin position="219"/>
        <end position="238"/>
    </location>
</feature>
<feature type="compositionally biased region" description="Low complexity" evidence="1">
    <location>
        <begin position="197"/>
        <end position="206"/>
    </location>
</feature>
<evidence type="ECO:0000313" key="2">
    <source>
        <dbReference type="EMBL" id="KAF5365066.1"/>
    </source>
</evidence>
<dbReference type="Proteomes" id="UP000559256">
    <property type="component" value="Unassembled WGS sequence"/>
</dbReference>
<feature type="region of interest" description="Disordered" evidence="1">
    <location>
        <begin position="60"/>
        <end position="295"/>
    </location>
</feature>
<proteinExistence type="predicted"/>
<feature type="compositionally biased region" description="Pro residues" evidence="1">
    <location>
        <begin position="172"/>
        <end position="187"/>
    </location>
</feature>
<feature type="compositionally biased region" description="Polar residues" evidence="1">
    <location>
        <begin position="61"/>
        <end position="97"/>
    </location>
</feature>
<dbReference type="AlphaFoldDB" id="A0A8H5GHU4"/>
<accession>A0A8H5GHU4</accession>
<organism evidence="2 3">
    <name type="scientific">Tetrapyrgos nigripes</name>
    <dbReference type="NCBI Taxonomy" id="182062"/>
    <lineage>
        <taxon>Eukaryota</taxon>
        <taxon>Fungi</taxon>
        <taxon>Dikarya</taxon>
        <taxon>Basidiomycota</taxon>
        <taxon>Agaricomycotina</taxon>
        <taxon>Agaricomycetes</taxon>
        <taxon>Agaricomycetidae</taxon>
        <taxon>Agaricales</taxon>
        <taxon>Marasmiineae</taxon>
        <taxon>Marasmiaceae</taxon>
        <taxon>Tetrapyrgos</taxon>
    </lineage>
</organism>
<protein>
    <submittedName>
        <fullName evidence="2">Uncharacterized protein</fullName>
    </submittedName>
</protein>
<sequence>MASSQSATPGNFPGKGDQSAPGAQSQDAPSRPASMGSVSMFEGANRFTMSGMTISHVGGNAYSTTNNNNSRIQDSHNTYNTTNTGSQNQSHVYSDSSADNRRIQSHMWSQSVNQSREESFRPSYPPGQANYPPQAYYDPGRPGAYEDRPQYRPSIPHAPYSDPYAQYGYLPPNQPPMLPYAPHPIPQPRADTRQYAPYPGNPYNGYSPREEYHHHPYPAQSPPPSGYYYPSPSPPPRPTEFSVNPNMAPNHKRYNPFVQPPQSQAQVEMDRFSRSAPPPGNGFGEPIQRGDVEMN</sequence>
<feature type="region of interest" description="Disordered" evidence="1">
    <location>
        <begin position="1"/>
        <end position="39"/>
    </location>
</feature>
<gene>
    <name evidence="2" type="ORF">D9758_011016</name>
</gene>